<evidence type="ECO:0000313" key="2">
    <source>
        <dbReference type="Proteomes" id="UP001186974"/>
    </source>
</evidence>
<organism evidence="1 2">
    <name type="scientific">Coniosporium uncinatum</name>
    <dbReference type="NCBI Taxonomy" id="93489"/>
    <lineage>
        <taxon>Eukaryota</taxon>
        <taxon>Fungi</taxon>
        <taxon>Dikarya</taxon>
        <taxon>Ascomycota</taxon>
        <taxon>Pezizomycotina</taxon>
        <taxon>Dothideomycetes</taxon>
        <taxon>Dothideomycetes incertae sedis</taxon>
        <taxon>Coniosporium</taxon>
    </lineage>
</organism>
<name>A0ACC3DMT6_9PEZI</name>
<keyword evidence="2" id="KW-1185">Reference proteome</keyword>
<proteinExistence type="predicted"/>
<accession>A0ACC3DMT6</accession>
<protein>
    <submittedName>
        <fullName evidence="1">Uncharacterized protein</fullName>
    </submittedName>
</protein>
<comment type="caution">
    <text evidence="1">The sequence shown here is derived from an EMBL/GenBank/DDBJ whole genome shotgun (WGS) entry which is preliminary data.</text>
</comment>
<reference evidence="1" key="1">
    <citation type="submission" date="2024-09" db="EMBL/GenBank/DDBJ databases">
        <title>Black Yeasts Isolated from many extreme environments.</title>
        <authorList>
            <person name="Coleine C."/>
            <person name="Stajich J.E."/>
            <person name="Selbmann L."/>
        </authorList>
    </citation>
    <scope>NUCLEOTIDE SEQUENCE</scope>
    <source>
        <strain evidence="1">CCFEE 5737</strain>
    </source>
</reference>
<gene>
    <name evidence="1" type="ORF">LTS18_009157</name>
</gene>
<sequence>EEKLRHQQQYPDYRYQPRRNNPHQRRGSNSEPSSAIPSSPSKYRCQKCGGRSIVSPTKPFSGAGPSPMNSGQGVILPPPTPSTATAGTPSTRYLPMSINNMSLQSPHSSFARQGGRPSVQPLHVPGPSRGRGEETVSPMSPDTKRRRFAYQQHPQHRTAAGPGTPFPFQPTPGYSRRESLPRPDQLLRMSPPNTAGLMGPPTTPRRSDGGFGSLTLPPLQTNHSHMGSTPTTAQTDTAIPRSGNGDQARSVEAMVMSMPFLGKIKILRKIAPPLKPVGPATPAPKIRGSVIAVEGDDIESVETVTQWLDDFLQSREQCATKLVEGPKLPEKDGKVDLGQYISLIGDWHGRSQDIARFITGADSEPETAVIGEGTDNGKEKDKATNEDEEMGDTEKAPSTTTLKAKQPSKSSGPTPVLIIPTYQLRASDAYASRVPIQDAYAPADHWQWMATLWRGIIGPDIMIYIKSVGAKEMETAERIVEVREEKELRCLVVRKERGREVEERALRRVGFEVGEWVRGIAGGVARD</sequence>
<dbReference type="Proteomes" id="UP001186974">
    <property type="component" value="Unassembled WGS sequence"/>
</dbReference>
<dbReference type="EMBL" id="JAWDJW010002469">
    <property type="protein sequence ID" value="KAK3077825.1"/>
    <property type="molecule type" value="Genomic_DNA"/>
</dbReference>
<evidence type="ECO:0000313" key="1">
    <source>
        <dbReference type="EMBL" id="KAK3077825.1"/>
    </source>
</evidence>
<feature type="non-terminal residue" evidence="1">
    <location>
        <position position="1"/>
    </location>
</feature>